<reference evidence="6" key="1">
    <citation type="journal article" date="2019" name="Int. J. Syst. Evol. Microbiol.">
        <title>The Global Catalogue of Microorganisms (GCM) 10K type strain sequencing project: providing services to taxonomists for standard genome sequencing and annotation.</title>
        <authorList>
            <consortium name="The Broad Institute Genomics Platform"/>
            <consortium name="The Broad Institute Genome Sequencing Center for Infectious Disease"/>
            <person name="Wu L."/>
            <person name="Ma J."/>
        </authorList>
    </citation>
    <scope>NUCLEOTIDE SEQUENCE [LARGE SCALE GENOMIC DNA]</scope>
    <source>
        <strain evidence="6">KCTC 52677</strain>
    </source>
</reference>
<evidence type="ECO:0000313" key="6">
    <source>
        <dbReference type="Proteomes" id="UP001595377"/>
    </source>
</evidence>
<keyword evidence="3" id="KW-0378">Hydrolase</keyword>
<dbReference type="RefSeq" id="WP_257315476.1">
    <property type="nucleotide sequence ID" value="NZ_JANFDG010000012.1"/>
</dbReference>
<comment type="cofactor">
    <cofactor evidence="1">
        <name>Zn(2+)</name>
        <dbReference type="ChEBI" id="CHEBI:29105"/>
    </cofactor>
</comment>
<protein>
    <submittedName>
        <fullName evidence="5">Flavohemoglobin expression-modulating QEGLA motif protein</fullName>
    </submittedName>
</protein>
<keyword evidence="6" id="KW-1185">Reference proteome</keyword>
<keyword evidence="4" id="KW-0482">Metalloprotease</keyword>
<keyword evidence="2" id="KW-0645">Protease</keyword>
<dbReference type="EMBL" id="JBHRSP010000032">
    <property type="protein sequence ID" value="MFC3075092.1"/>
    <property type="molecule type" value="Genomic_DNA"/>
</dbReference>
<dbReference type="NCBIfam" id="TIGR02421">
    <property type="entry name" value="QEGLA"/>
    <property type="match status" value="1"/>
</dbReference>
<dbReference type="Proteomes" id="UP001595377">
    <property type="component" value="Unassembled WGS sequence"/>
</dbReference>
<proteinExistence type="predicted"/>
<name>A0ABV7DKB1_9HYPH</name>
<evidence type="ECO:0000256" key="3">
    <source>
        <dbReference type="ARBA" id="ARBA00022801"/>
    </source>
</evidence>
<dbReference type="PANTHER" id="PTHR31817">
    <property type="match status" value="1"/>
</dbReference>
<evidence type="ECO:0000256" key="2">
    <source>
        <dbReference type="ARBA" id="ARBA00022670"/>
    </source>
</evidence>
<dbReference type="PANTHER" id="PTHR31817:SF0">
    <property type="entry name" value="CHROMOSOME UNDETERMINED SCAFFOLD_67, WHOLE GENOME SHOTGUN SEQUENCE"/>
    <property type="match status" value="1"/>
</dbReference>
<evidence type="ECO:0000256" key="4">
    <source>
        <dbReference type="ARBA" id="ARBA00023049"/>
    </source>
</evidence>
<evidence type="ECO:0000256" key="1">
    <source>
        <dbReference type="ARBA" id="ARBA00001947"/>
    </source>
</evidence>
<comment type="caution">
    <text evidence="5">The sequence shown here is derived from an EMBL/GenBank/DDBJ whole genome shotgun (WGS) entry which is preliminary data.</text>
</comment>
<dbReference type="InterPro" id="IPR012656">
    <property type="entry name" value="CHP02421_QEGLA"/>
</dbReference>
<dbReference type="InterPro" id="IPR012548">
    <property type="entry name" value="MATCAP"/>
</dbReference>
<gene>
    <name evidence="5" type="ORF">ACFOHH_18430</name>
</gene>
<accession>A0ABV7DKB1</accession>
<sequence>MTGGGRPKGDLERVAEALAQGMPIRLDLARRGRLYIDRPLPFIAVHVGRRAAPAARAAAMANAAYLLAGTLAEAAGVVRLVGEAMREQFGAFLVIDLGELSRDQLAADAPYLAPFEIAVSASADRAAEAALSAFVGAVEKIDARYRAPRIVRHPLSGDPHAGLARRLSAFPTLTIRFAPIYRAPKSRAIYPELQERLVAHIVDAGLKAAGQFSRTQTALAPPTHRALGRRVFVDAVVRADRAIDEIAASFDFLLAVTPINADAAWTEFEAAGCARAPTFLYRPLEIDVAARKKALFSIALDRFEDPVLAGLYREKQQELDLQLSMLAAREDSRFVEMSRALYGSVDHRLEAAARRILEETAAAARRRAPETVDYRFVERRAKAMIARYAGESQAFSPAVEVRDDLPSGLMVSNDRLLIARTTAVARDRVEALLSHEVGVHLLTYCNGSGHGLRLFRSGLAGYEGAQEGLAVLAEYLSGGMTVARLRLIAARVVACAAMLDGADFVETFRLVSRDHGFPAATAFNLALRIHRGGGLAKDAIYLRGLMEILAHLGGGGVLEPFWLGKIAARHFAVMQELSQRGLLKAPRLTPQFLSARGAGERLARLRTGLSPIDLIN</sequence>
<dbReference type="SMART" id="SM01154">
    <property type="entry name" value="DUF1704"/>
    <property type="match status" value="1"/>
</dbReference>
<dbReference type="Pfam" id="PF08014">
    <property type="entry name" value="MATCAP"/>
    <property type="match status" value="1"/>
</dbReference>
<organism evidence="5 6">
    <name type="scientific">Shinella pollutisoli</name>
    <dbReference type="NCBI Taxonomy" id="2250594"/>
    <lineage>
        <taxon>Bacteria</taxon>
        <taxon>Pseudomonadati</taxon>
        <taxon>Pseudomonadota</taxon>
        <taxon>Alphaproteobacteria</taxon>
        <taxon>Hyphomicrobiales</taxon>
        <taxon>Rhizobiaceae</taxon>
        <taxon>Shinella</taxon>
    </lineage>
</organism>
<evidence type="ECO:0000313" key="5">
    <source>
        <dbReference type="EMBL" id="MFC3075092.1"/>
    </source>
</evidence>